<dbReference type="VEuPathDB" id="GiardiaDB:SS50377_28533"/>
<dbReference type="EMBL" id="KI546169">
    <property type="protein sequence ID" value="EST41635.1"/>
    <property type="molecule type" value="Genomic_DNA"/>
</dbReference>
<proteinExistence type="predicted"/>
<dbReference type="AlphaFoldDB" id="V6LB01"/>
<dbReference type="Proteomes" id="UP000018208">
    <property type="component" value="Unassembled WGS sequence"/>
</dbReference>
<organism evidence="1">
    <name type="scientific">Spironucleus salmonicida</name>
    <dbReference type="NCBI Taxonomy" id="348837"/>
    <lineage>
        <taxon>Eukaryota</taxon>
        <taxon>Metamonada</taxon>
        <taxon>Diplomonadida</taxon>
        <taxon>Hexamitidae</taxon>
        <taxon>Hexamitinae</taxon>
        <taxon>Spironucleus</taxon>
    </lineage>
</organism>
<keyword evidence="3" id="KW-1185">Reference proteome</keyword>
<evidence type="ECO:0000313" key="1">
    <source>
        <dbReference type="EMBL" id="EST41635.1"/>
    </source>
</evidence>
<dbReference type="EMBL" id="AUWU02000009">
    <property type="protein sequence ID" value="KAH0569579.1"/>
    <property type="molecule type" value="Genomic_DNA"/>
</dbReference>
<gene>
    <name evidence="1" type="ORF">SS50377_18991</name>
    <name evidence="2" type="ORF">SS50377_28533</name>
</gene>
<protein>
    <submittedName>
        <fullName evidence="1">Uncharacterized protein</fullName>
    </submittedName>
</protein>
<reference evidence="1 2" key="1">
    <citation type="journal article" date="2014" name="PLoS Genet.">
        <title>The Genome of Spironucleus salmonicida Highlights a Fish Pathogen Adapted to Fluctuating Environments.</title>
        <authorList>
            <person name="Xu F."/>
            <person name="Jerlstrom-Hultqvist J."/>
            <person name="Einarsson E."/>
            <person name="Astvaldsson A."/>
            <person name="Svard S.G."/>
            <person name="Andersson J.O."/>
        </authorList>
    </citation>
    <scope>NUCLEOTIDE SEQUENCE</scope>
    <source>
        <strain evidence="2">ATCC 50377</strain>
    </source>
</reference>
<name>V6LB01_9EUKA</name>
<evidence type="ECO:0000313" key="3">
    <source>
        <dbReference type="Proteomes" id="UP000018208"/>
    </source>
</evidence>
<reference evidence="2" key="2">
    <citation type="submission" date="2020-12" db="EMBL/GenBank/DDBJ databases">
        <title>New Spironucleus salmonicida genome in near-complete chromosomes.</title>
        <authorList>
            <person name="Xu F."/>
            <person name="Kurt Z."/>
            <person name="Jimenez-Gonzalez A."/>
            <person name="Astvaldsson A."/>
            <person name="Andersson J.O."/>
            <person name="Svard S.G."/>
        </authorList>
    </citation>
    <scope>NUCLEOTIDE SEQUENCE</scope>
    <source>
        <strain evidence="2">ATCC 50377</strain>
    </source>
</reference>
<evidence type="ECO:0000313" key="2">
    <source>
        <dbReference type="EMBL" id="KAH0569579.1"/>
    </source>
</evidence>
<sequence length="62" mass="7000">MKTPELESDTKVLPGIRRIKTEQLARTTSFFDHTLEIFDDGALMALLDQNESADAVEFIQAM</sequence>
<accession>V6LB01</accession>